<dbReference type="CDD" id="cd06262">
    <property type="entry name" value="metallo-hydrolase-like_MBL-fold"/>
    <property type="match status" value="1"/>
</dbReference>
<protein>
    <recommendedName>
        <fullName evidence="4">MBL fold metallo-hydrolase</fullName>
    </recommendedName>
</protein>
<dbReference type="SUPFAM" id="SSF56281">
    <property type="entry name" value="Metallo-hydrolase/oxidoreductase"/>
    <property type="match status" value="1"/>
</dbReference>
<reference evidence="1" key="1">
    <citation type="submission" date="2021-02" db="EMBL/GenBank/DDBJ databases">
        <authorList>
            <person name="Dougan E. K."/>
            <person name="Rhodes N."/>
            <person name="Thang M."/>
            <person name="Chan C."/>
        </authorList>
    </citation>
    <scope>NUCLEOTIDE SEQUENCE</scope>
</reference>
<gene>
    <name evidence="2" type="ORF">PGLA1383_LOCUS27819</name>
    <name evidence="1" type="ORF">PGLA1383_LOCUS3472</name>
</gene>
<organism evidence="1 3">
    <name type="scientific">Polarella glacialis</name>
    <name type="common">Dinoflagellate</name>
    <dbReference type="NCBI Taxonomy" id="89957"/>
    <lineage>
        <taxon>Eukaryota</taxon>
        <taxon>Sar</taxon>
        <taxon>Alveolata</taxon>
        <taxon>Dinophyceae</taxon>
        <taxon>Suessiales</taxon>
        <taxon>Suessiaceae</taxon>
        <taxon>Polarella</taxon>
    </lineage>
</organism>
<name>A0A813DG57_POLGL</name>
<evidence type="ECO:0008006" key="4">
    <source>
        <dbReference type="Google" id="ProtNLM"/>
    </source>
</evidence>
<evidence type="ECO:0000313" key="1">
    <source>
        <dbReference type="EMBL" id="CAE8584541.1"/>
    </source>
</evidence>
<evidence type="ECO:0000313" key="2">
    <source>
        <dbReference type="EMBL" id="CAE8609992.1"/>
    </source>
</evidence>
<dbReference type="InterPro" id="IPR036866">
    <property type="entry name" value="RibonucZ/Hydroxyglut_hydro"/>
</dbReference>
<dbReference type="Proteomes" id="UP000654075">
    <property type="component" value="Unassembled WGS sequence"/>
</dbReference>
<evidence type="ECO:0000313" key="3">
    <source>
        <dbReference type="Proteomes" id="UP000654075"/>
    </source>
</evidence>
<dbReference type="EMBL" id="CAJNNV010024486">
    <property type="protein sequence ID" value="CAE8609992.1"/>
    <property type="molecule type" value="Genomic_DNA"/>
</dbReference>
<keyword evidence="3" id="KW-1185">Reference proteome</keyword>
<dbReference type="EMBL" id="CAJNNV010001219">
    <property type="protein sequence ID" value="CAE8584541.1"/>
    <property type="molecule type" value="Genomic_DNA"/>
</dbReference>
<dbReference type="AlphaFoldDB" id="A0A813DG57"/>
<dbReference type="Gene3D" id="3.60.15.10">
    <property type="entry name" value="Ribonuclease Z/Hydroxyacylglutathione hydrolase-like"/>
    <property type="match status" value="1"/>
</dbReference>
<feature type="non-terminal residue" evidence="1">
    <location>
        <position position="80"/>
    </location>
</feature>
<dbReference type="OrthoDB" id="449487at2759"/>
<accession>A0A813DG57</accession>
<comment type="caution">
    <text evidence="1">The sequence shown here is derived from an EMBL/GenBank/DDBJ whole genome shotgun (WGS) entry which is preliminary data.</text>
</comment>
<proteinExistence type="predicted"/>
<sequence length="80" mass="8461">SAGRTDLPGGSQDTMLTSLARLAQLPADTVVLPGHDYGQVPRSTIGEESASNSWMQHARNAFASMPPPLPLGAVRPHEEL</sequence>